<reference evidence="1" key="3">
    <citation type="journal article" date="2018" name="Nature">
        <title>A major lineage of non-tailed dsDNA viruses as unrecognized killers of marine bacteria.</title>
        <authorList>
            <person name="Kauffman K.M."/>
            <person name="Hussain F.A."/>
            <person name="Yang J."/>
            <person name="Arevalo P."/>
            <person name="Brown J.M."/>
            <person name="Chang W.K."/>
            <person name="VanInsberghe D."/>
            <person name="Elsherbini J."/>
            <person name="Sharma R.S."/>
            <person name="Cutler M.B."/>
            <person name="Kelly L."/>
            <person name="Polz M.F."/>
        </authorList>
    </citation>
    <scope>NUCLEOTIDE SEQUENCE</scope>
    <source>
        <strain evidence="1">10N.222.48.A2</strain>
    </source>
</reference>
<evidence type="ECO:0000313" key="3">
    <source>
        <dbReference type="Proteomes" id="UP000235579"/>
    </source>
</evidence>
<protein>
    <submittedName>
        <fullName evidence="1">Uncharacterized protein</fullName>
    </submittedName>
</protein>
<gene>
    <name evidence="1" type="ORF">BCS92_17125</name>
    <name evidence="2" type="ORF">FC057_23660</name>
</gene>
<organism evidence="1 3">
    <name type="scientific">Vibrio tasmaniensis</name>
    <dbReference type="NCBI Taxonomy" id="212663"/>
    <lineage>
        <taxon>Bacteria</taxon>
        <taxon>Pseudomonadati</taxon>
        <taxon>Pseudomonadota</taxon>
        <taxon>Gammaproteobacteria</taxon>
        <taxon>Vibrionales</taxon>
        <taxon>Vibrionaceae</taxon>
        <taxon>Vibrio</taxon>
    </lineage>
</organism>
<name>A0A2N7NGN2_9VIBR</name>
<accession>A0A2N7NGN2</accession>
<comment type="caution">
    <text evidence="1">The sequence shown here is derived from an EMBL/GenBank/DDBJ whole genome shotgun (WGS) entry which is preliminary data.</text>
</comment>
<dbReference type="Proteomes" id="UP000235579">
    <property type="component" value="Unassembled WGS sequence"/>
</dbReference>
<dbReference type="RefSeq" id="WP_016800083.1">
    <property type="nucleotide sequence ID" value="NZ_MDBG01000066.1"/>
</dbReference>
<sequence length="69" mass="7729">MKITFNLFKDNLSWGGIIHQLNGDVLRRHVLVSGNVDDMNIKFSYCETTLTGSITDQHDCVLGDFSILA</sequence>
<dbReference type="Proteomes" id="UP000308018">
    <property type="component" value="Unassembled WGS sequence"/>
</dbReference>
<dbReference type="EMBL" id="SYVV01000059">
    <property type="protein sequence ID" value="TKG27141.1"/>
    <property type="molecule type" value="Genomic_DNA"/>
</dbReference>
<reference evidence="3" key="1">
    <citation type="submission" date="2016-07" db="EMBL/GenBank/DDBJ databases">
        <title>Nontailed viruses are major unrecognized killers of bacteria in the ocean.</title>
        <authorList>
            <person name="Kauffman K."/>
            <person name="Hussain F."/>
            <person name="Yang J."/>
            <person name="Arevalo P."/>
            <person name="Brown J."/>
            <person name="Cutler M."/>
            <person name="Kelly L."/>
            <person name="Polz M.F."/>
        </authorList>
    </citation>
    <scope>NUCLEOTIDE SEQUENCE [LARGE SCALE GENOMIC DNA]</scope>
    <source>
        <strain evidence="3">10N.222.48.A2</strain>
    </source>
</reference>
<proteinExistence type="predicted"/>
<evidence type="ECO:0000313" key="4">
    <source>
        <dbReference type="Proteomes" id="UP000308018"/>
    </source>
</evidence>
<dbReference type="AlphaFoldDB" id="A0A2N7NGN2"/>
<reference evidence="1" key="2">
    <citation type="submission" date="2016-07" db="EMBL/GenBank/DDBJ databases">
        <authorList>
            <person name="Wan K."/>
            <person name="Booth B."/>
            <person name="Spirohn K."/>
            <person name="Hao T."/>
            <person name="Hu Y."/>
            <person name="Calderwood M."/>
            <person name="Hill D."/>
            <person name="Mohr S."/>
            <person name="Vidal M."/>
            <person name="Celniker S."/>
            <person name="Perrimon N."/>
        </authorList>
    </citation>
    <scope>NUCLEOTIDE SEQUENCE</scope>
    <source>
        <strain evidence="1">10N.222.48.A2</strain>
    </source>
</reference>
<dbReference type="EMBL" id="MDBP01000044">
    <property type="protein sequence ID" value="PMP13548.1"/>
    <property type="molecule type" value="Genomic_DNA"/>
</dbReference>
<reference evidence="2 4" key="4">
    <citation type="submission" date="2019-04" db="EMBL/GenBank/DDBJ databases">
        <title>A reverse ecology approach based on a biological definition of microbial populations.</title>
        <authorList>
            <person name="Arevalo P."/>
            <person name="Vaninsberghe D."/>
            <person name="Elsherbini J."/>
            <person name="Gore J."/>
            <person name="Polz M."/>
        </authorList>
    </citation>
    <scope>NUCLEOTIDE SEQUENCE [LARGE SCALE GENOMIC DNA]</scope>
    <source>
        <strain evidence="2 4">10N.222.45.A8</strain>
    </source>
</reference>
<evidence type="ECO:0000313" key="1">
    <source>
        <dbReference type="EMBL" id="PMP13548.1"/>
    </source>
</evidence>
<evidence type="ECO:0000313" key="2">
    <source>
        <dbReference type="EMBL" id="TKG27141.1"/>
    </source>
</evidence>